<feature type="domain" description="Baseplate protein J-like barrel" evidence="1">
    <location>
        <begin position="104"/>
        <end position="180"/>
    </location>
</feature>
<dbReference type="AlphaFoldDB" id="A0A0J6BSR7"/>
<proteinExistence type="predicted"/>
<evidence type="ECO:0000313" key="4">
    <source>
        <dbReference type="Proteomes" id="UP000053096"/>
    </source>
</evidence>
<dbReference type="RefSeq" id="WP_043207542.1">
    <property type="nucleotide sequence ID" value="NZ_CAJGUP010000105.1"/>
</dbReference>
<evidence type="ECO:0000313" key="2">
    <source>
        <dbReference type="EMBL" id="ANY17226.1"/>
    </source>
</evidence>
<protein>
    <submittedName>
        <fullName evidence="3">Uncharacterized homolog of phage Mu protein gp47</fullName>
    </submittedName>
</protein>
<evidence type="ECO:0000313" key="5">
    <source>
        <dbReference type="Proteomes" id="UP000092950"/>
    </source>
</evidence>
<dbReference type="EMBL" id="CYTV01000009">
    <property type="protein sequence ID" value="CUI96663.1"/>
    <property type="molecule type" value="Genomic_DNA"/>
</dbReference>
<organism evidence="3 4">
    <name type="scientific">Bordetella pseudohinzii</name>
    <dbReference type="NCBI Taxonomy" id="1331258"/>
    <lineage>
        <taxon>Bacteria</taxon>
        <taxon>Pseudomonadati</taxon>
        <taxon>Pseudomonadota</taxon>
        <taxon>Betaproteobacteria</taxon>
        <taxon>Burkholderiales</taxon>
        <taxon>Alcaligenaceae</taxon>
        <taxon>Bordetella</taxon>
    </lineage>
</organism>
<accession>A0A0J6BSR7</accession>
<dbReference type="EMBL" id="CP016440">
    <property type="protein sequence ID" value="ANY17226.1"/>
    <property type="molecule type" value="Genomic_DNA"/>
</dbReference>
<dbReference type="OrthoDB" id="5465441at2"/>
<dbReference type="Pfam" id="PF04865">
    <property type="entry name" value="Baseplate_J"/>
    <property type="match status" value="1"/>
</dbReference>
<evidence type="ECO:0000259" key="1">
    <source>
        <dbReference type="Pfam" id="PF04865"/>
    </source>
</evidence>
<evidence type="ECO:0000313" key="3">
    <source>
        <dbReference type="EMBL" id="CUI96663.1"/>
    </source>
</evidence>
<dbReference type="InterPro" id="IPR006949">
    <property type="entry name" value="Barrel_Baseplate_J-like"/>
</dbReference>
<accession>A0A0M7GMT6</accession>
<reference evidence="2 5" key="2">
    <citation type="submission" date="2016-07" db="EMBL/GenBank/DDBJ databases">
        <title>Complete genome sequences of Bordetella pseudohinzii.</title>
        <authorList>
            <person name="Spilker T."/>
            <person name="Darrah R."/>
            <person name="LiPuma J.J."/>
        </authorList>
    </citation>
    <scope>NUCLEOTIDE SEQUENCE [LARGE SCALE GENOMIC DNA]</scope>
    <source>
        <strain evidence="2 5">HI4681</strain>
    </source>
</reference>
<name>A0A0J6BSR7_9BORD</name>
<dbReference type="Proteomes" id="UP000092950">
    <property type="component" value="Chromosome"/>
</dbReference>
<reference evidence="3 4" key="1">
    <citation type="submission" date="2015-09" db="EMBL/GenBank/DDBJ databases">
        <authorList>
            <person name="Jackson K.R."/>
            <person name="Lunt B.L."/>
            <person name="Fisher J.N.B."/>
            <person name="Gardner A.V."/>
            <person name="Bailey M.E."/>
            <person name="Deus L.M."/>
            <person name="Earl A.S."/>
            <person name="Gibby P.D."/>
            <person name="Hartmann K.A."/>
            <person name="Liu J.E."/>
            <person name="Manci A.M."/>
            <person name="Nielsen D.A."/>
            <person name="Solomon M.B."/>
            <person name="Breakwell D.P."/>
            <person name="Burnett S.H."/>
            <person name="Grose J.H."/>
        </authorList>
    </citation>
    <scope>NUCLEOTIDE SEQUENCE [LARGE SCALE GENOMIC DNA]</scope>
    <source>
        <strain evidence="3 4">2789STDY5608636</strain>
    </source>
</reference>
<sequence>MADYSFIANRGVIVADTAATRAQVEAEFRAVFGADMPTDPATPQGMLITRITEERDAIARNNAELANQINPNLAGGVFLDSLVALTGGRRRSSVRSLIVDAVLGGVPGTNVPAGSIAETALGEQFALVNTVVLDSAGTASGNLRALQEGEIVVPPGGLNTVASSVLGWETITNLSAAIPGQREENDVLLRRRRALTLALQTTSINEAIVSRLYDIEAVRSCYYLENYADVDQSVEGIPMRKHSIWACVEGGTDMEVAQAIFETKTVGGGYNGAVVVQVPDPVNARLYEVKFDRPQEVTLLIRVTVRASTLDVQQLIPDLVMNYVNGEIEGDVSFVVGSDVSPFEIASAINQQEPSIFVKKVEVSVVGSGTWSADTMEIAANEIARTQRSSIQVVIA</sequence>
<keyword evidence="5" id="KW-1185">Reference proteome</keyword>
<dbReference type="KEGG" id="bpdz:BBN53_15895"/>
<gene>
    <name evidence="2" type="ORF">BBN53_15895</name>
    <name evidence="3" type="ORF">ERS370011_03093</name>
</gene>
<dbReference type="Proteomes" id="UP000053096">
    <property type="component" value="Unassembled WGS sequence"/>
</dbReference>